<comment type="caution">
    <text evidence="1">The sequence shown here is derived from an EMBL/GenBank/DDBJ whole genome shotgun (WGS) entry which is preliminary data.</text>
</comment>
<reference evidence="1" key="1">
    <citation type="submission" date="2019-04" db="EMBL/GenBank/DDBJ databases">
        <title>Evolution of Biomass-Degrading Anaerobic Consortia Revealed by Metagenomics.</title>
        <authorList>
            <person name="Peng X."/>
        </authorList>
    </citation>
    <scope>NUCLEOTIDE SEQUENCE</scope>
    <source>
        <strain evidence="1">SIG551</strain>
    </source>
</reference>
<evidence type="ECO:0000313" key="2">
    <source>
        <dbReference type="Proteomes" id="UP000754750"/>
    </source>
</evidence>
<name>A0A928KUT7_9FIRM</name>
<gene>
    <name evidence="1" type="ORF">E7512_03350</name>
</gene>
<dbReference type="EMBL" id="SVNY01000001">
    <property type="protein sequence ID" value="MBE6832611.1"/>
    <property type="molecule type" value="Genomic_DNA"/>
</dbReference>
<dbReference type="RefSeq" id="WP_326839976.1">
    <property type="nucleotide sequence ID" value="NZ_JBKWRC010000005.1"/>
</dbReference>
<accession>A0A928KUT7</accession>
<dbReference type="Proteomes" id="UP000754750">
    <property type="component" value="Unassembled WGS sequence"/>
</dbReference>
<protein>
    <submittedName>
        <fullName evidence="1">Uncharacterized protein</fullName>
    </submittedName>
</protein>
<dbReference type="InterPro" id="IPR049215">
    <property type="entry name" value="DUF6809"/>
</dbReference>
<dbReference type="AlphaFoldDB" id="A0A928KUT7"/>
<dbReference type="Pfam" id="PF20648">
    <property type="entry name" value="DUF6809"/>
    <property type="match status" value="1"/>
</dbReference>
<sequence>MTSILEEFAYGNLSPEVRSFRYDSDYEEVMRVLSLNEERLLARLNEEEKRLFENYIGTQKELNKLTAVGNLVYGYRLGLTMTAEAFVGMEDLFQNG</sequence>
<evidence type="ECO:0000313" key="1">
    <source>
        <dbReference type="EMBL" id="MBE6832611.1"/>
    </source>
</evidence>
<organism evidence="1 2">
    <name type="scientific">Faecalispora sporosphaeroides</name>
    <dbReference type="NCBI Taxonomy" id="1549"/>
    <lineage>
        <taxon>Bacteria</taxon>
        <taxon>Bacillati</taxon>
        <taxon>Bacillota</taxon>
        <taxon>Clostridia</taxon>
        <taxon>Eubacteriales</taxon>
        <taxon>Oscillospiraceae</taxon>
        <taxon>Faecalispora</taxon>
    </lineage>
</organism>
<proteinExistence type="predicted"/>